<dbReference type="GO" id="GO:0046872">
    <property type="term" value="F:metal ion binding"/>
    <property type="evidence" value="ECO:0007669"/>
    <property type="project" value="UniProtKB-KW"/>
</dbReference>
<keyword evidence="7" id="KW-0406">Ion transport</keyword>
<feature type="transmembrane region" description="Helical" evidence="24">
    <location>
        <begin position="185"/>
        <end position="207"/>
    </location>
</feature>
<dbReference type="GO" id="GO:0004674">
    <property type="term" value="F:protein serine/threonine kinase activity"/>
    <property type="evidence" value="ECO:0007669"/>
    <property type="project" value="UniProtKB-KW"/>
</dbReference>
<keyword evidence="15 24" id="KW-1133">Transmembrane helix</keyword>
<keyword evidence="6" id="KW-0597">Phosphoprotein</keyword>
<dbReference type="PROSITE" id="PS51158">
    <property type="entry name" value="ALPHA_KINASE"/>
    <property type="match status" value="1"/>
</dbReference>
<dbReference type="Pfam" id="PF00520">
    <property type="entry name" value="Ion_trans"/>
    <property type="match status" value="1"/>
</dbReference>
<evidence type="ECO:0000256" key="11">
    <source>
        <dbReference type="ARBA" id="ARBA00022723"/>
    </source>
</evidence>
<evidence type="ECO:0000256" key="13">
    <source>
        <dbReference type="ARBA" id="ARBA00022833"/>
    </source>
</evidence>
<keyword evidence="4" id="KW-1003">Cell membrane</keyword>
<dbReference type="GO" id="GO:0051262">
    <property type="term" value="P:protein tetramerization"/>
    <property type="evidence" value="ECO:0007669"/>
    <property type="project" value="InterPro"/>
</dbReference>
<feature type="region of interest" description="Disordered" evidence="23">
    <location>
        <begin position="572"/>
        <end position="592"/>
    </location>
</feature>
<dbReference type="Pfam" id="PF16519">
    <property type="entry name" value="TRPM_tetra"/>
    <property type="match status" value="1"/>
</dbReference>
<dbReference type="GO" id="GO:0055080">
    <property type="term" value="P:monoatomic cation homeostasis"/>
    <property type="evidence" value="ECO:0007669"/>
    <property type="project" value="TreeGrafter"/>
</dbReference>
<organism evidence="26 27">
    <name type="scientific">Eptatretus burgeri</name>
    <name type="common">Inshore hagfish</name>
    <dbReference type="NCBI Taxonomy" id="7764"/>
    <lineage>
        <taxon>Eukaryota</taxon>
        <taxon>Metazoa</taxon>
        <taxon>Chordata</taxon>
        <taxon>Craniata</taxon>
        <taxon>Vertebrata</taxon>
        <taxon>Cyclostomata</taxon>
        <taxon>Myxini</taxon>
        <taxon>Myxiniformes</taxon>
        <taxon>Myxinidae</taxon>
        <taxon>Eptatretinae</taxon>
        <taxon>Eptatretus</taxon>
    </lineage>
</organism>
<evidence type="ECO:0000256" key="1">
    <source>
        <dbReference type="ARBA" id="ARBA00004123"/>
    </source>
</evidence>
<dbReference type="PANTHER" id="PTHR13800:SF8">
    <property type="entry name" value="TRANSIENT RECEPTOR POTENTIAL CATION CHANNEL SUBFAMILY M MEMBER 7"/>
    <property type="match status" value="1"/>
</dbReference>
<feature type="transmembrane region" description="Helical" evidence="24">
    <location>
        <begin position="435"/>
        <end position="453"/>
    </location>
</feature>
<dbReference type="GO" id="GO:0005262">
    <property type="term" value="F:calcium channel activity"/>
    <property type="evidence" value="ECO:0007669"/>
    <property type="project" value="UniProtKB-KW"/>
</dbReference>
<keyword evidence="17" id="KW-0539">Nucleus</keyword>
<reference evidence="26" key="1">
    <citation type="submission" date="2025-08" db="UniProtKB">
        <authorList>
            <consortium name="Ensembl"/>
        </authorList>
    </citation>
    <scope>IDENTIFICATION</scope>
</reference>
<evidence type="ECO:0000256" key="9">
    <source>
        <dbReference type="ARBA" id="ARBA00022679"/>
    </source>
</evidence>
<keyword evidence="27" id="KW-1185">Reference proteome</keyword>
<evidence type="ECO:0000256" key="4">
    <source>
        <dbReference type="ARBA" id="ARBA00022475"/>
    </source>
</evidence>
<evidence type="ECO:0000256" key="10">
    <source>
        <dbReference type="ARBA" id="ARBA00022692"/>
    </source>
</evidence>
<keyword evidence="12" id="KW-0418">Kinase</keyword>
<dbReference type="EC" id="2.7.11.1" evidence="3"/>
<comment type="similarity">
    <text evidence="18">In the C-terminal section; belongs to the protein kinase superfamily. Alpha-type protein kinase family. ALPK subfamily.</text>
</comment>
<reference evidence="26" key="2">
    <citation type="submission" date="2025-09" db="UniProtKB">
        <authorList>
            <consortium name="Ensembl"/>
        </authorList>
    </citation>
    <scope>IDENTIFICATION</scope>
</reference>
<keyword evidence="7" id="KW-0813">Transport</keyword>
<accession>A0A8C4NHY0</accession>
<feature type="transmembrane region" description="Helical" evidence="24">
    <location>
        <begin position="251"/>
        <end position="270"/>
    </location>
</feature>
<evidence type="ECO:0000256" key="3">
    <source>
        <dbReference type="ARBA" id="ARBA00012513"/>
    </source>
</evidence>
<comment type="catalytic activity">
    <reaction evidence="22">
        <text>L-seryl-[protein] + ATP = O-phospho-L-seryl-[protein] + ADP + H(+)</text>
        <dbReference type="Rhea" id="RHEA:17989"/>
        <dbReference type="Rhea" id="RHEA-COMP:9863"/>
        <dbReference type="Rhea" id="RHEA-COMP:11604"/>
        <dbReference type="ChEBI" id="CHEBI:15378"/>
        <dbReference type="ChEBI" id="CHEBI:29999"/>
        <dbReference type="ChEBI" id="CHEBI:30616"/>
        <dbReference type="ChEBI" id="CHEBI:83421"/>
        <dbReference type="ChEBI" id="CHEBI:456216"/>
        <dbReference type="EC" id="2.7.11.1"/>
    </reaction>
</comment>
<dbReference type="PANTHER" id="PTHR13800">
    <property type="entry name" value="TRANSIENT RECEPTOR POTENTIAL CATION CHANNEL, SUBFAMILY M, MEMBER 6"/>
    <property type="match status" value="1"/>
</dbReference>
<feature type="domain" description="Alpha-type protein kinase" evidence="25">
    <location>
        <begin position="679"/>
        <end position="918"/>
    </location>
</feature>
<evidence type="ECO:0000256" key="24">
    <source>
        <dbReference type="SAM" id="Phobius"/>
    </source>
</evidence>
<evidence type="ECO:0000256" key="2">
    <source>
        <dbReference type="ARBA" id="ARBA00004651"/>
    </source>
</evidence>
<dbReference type="Gene3D" id="3.30.200.20">
    <property type="entry name" value="Phosphorylase Kinase, domain 1"/>
    <property type="match status" value="1"/>
</dbReference>
<dbReference type="InterPro" id="IPR004166">
    <property type="entry name" value="a-kinase_dom"/>
</dbReference>
<dbReference type="InterPro" id="IPR057366">
    <property type="entry name" value="TRPM-like"/>
</dbReference>
<keyword evidence="7" id="KW-0109">Calcium transport</keyword>
<keyword evidence="10 24" id="KW-0812">Transmembrane</keyword>
<comment type="catalytic activity">
    <reaction evidence="20">
        <text>Zn(2+)(in) = Zn(2+)(out)</text>
        <dbReference type="Rhea" id="RHEA:29351"/>
        <dbReference type="ChEBI" id="CHEBI:29105"/>
    </reaction>
</comment>
<dbReference type="Pfam" id="PF02816">
    <property type="entry name" value="Alpha_kinase"/>
    <property type="match status" value="1"/>
</dbReference>
<dbReference type="InterPro" id="IPR037162">
    <property type="entry name" value="TRPM_tetra_sf"/>
</dbReference>
<evidence type="ECO:0000256" key="18">
    <source>
        <dbReference type="ARBA" id="ARBA00025760"/>
    </source>
</evidence>
<dbReference type="Pfam" id="PF25508">
    <property type="entry name" value="TRPM2"/>
    <property type="match status" value="1"/>
</dbReference>
<dbReference type="InterPro" id="IPR032415">
    <property type="entry name" value="TRPM_tetra"/>
</dbReference>
<evidence type="ECO:0000256" key="23">
    <source>
        <dbReference type="SAM" id="MobiDB-lite"/>
    </source>
</evidence>
<evidence type="ECO:0000259" key="25">
    <source>
        <dbReference type="PROSITE" id="PS51158"/>
    </source>
</evidence>
<comment type="catalytic activity">
    <reaction evidence="21">
        <text>L-threonyl-[protein] + ATP = O-phospho-L-threonyl-[protein] + ADP + H(+)</text>
        <dbReference type="Rhea" id="RHEA:46608"/>
        <dbReference type="Rhea" id="RHEA-COMP:11060"/>
        <dbReference type="Rhea" id="RHEA-COMP:11605"/>
        <dbReference type="ChEBI" id="CHEBI:15378"/>
        <dbReference type="ChEBI" id="CHEBI:30013"/>
        <dbReference type="ChEBI" id="CHEBI:30616"/>
        <dbReference type="ChEBI" id="CHEBI:61977"/>
        <dbReference type="ChEBI" id="CHEBI:456216"/>
        <dbReference type="EC" id="2.7.11.1"/>
    </reaction>
</comment>
<evidence type="ECO:0000256" key="21">
    <source>
        <dbReference type="ARBA" id="ARBA00047899"/>
    </source>
</evidence>
<keyword evidence="8" id="KW-0107">Calcium channel</keyword>
<evidence type="ECO:0000256" key="15">
    <source>
        <dbReference type="ARBA" id="ARBA00022989"/>
    </source>
</evidence>
<sequence length="918" mass="106164">SKIACGFGWELIIFCFSFSHHREFGQLAVDLLDQSFRQDERMAMKLLTCELRNWSNFTCLKLAVSSHVRPFVAHTCTQMLLADVWMGRLNMRKNSWFKVILSILVPPSIFMLEFKSKAEMSHIPQTQELHQLSREESEQGTIHRRDIPLVCVSLPSSTEQIWIRPAGLSPSRRVYEFYHAPIVKFWFNMVAYIGFLMLFTYVVLVKLEPKPSVQEWFVIVYLVTTAIEKIREIFMFEPGKIGQKIKMWFDSYWNINDSFGILLFFVGFGLRFFPSLVIIAKIVYSLDIIFWYVRLLDFFAVNQNVGPYIMMIGKMMANMFSIVIIMAIVLLSFGVARQAILFKEEESSWYLARNIVFQPYWMIFGEVYAPEIDEEYPPCTTGVWITPFLQAVYLFVQYIIMVNLLIAFFNNIYLEAKNISDKLWKFHRYVFTMYYYQKPILPPPLIGLSYLAHCVSSLCRRCRSDGCSFLPELYLNEEDLKNLHEFEEHCVNMYFHEKQERFDGSSDERIRVTSERVDAMSMQVKEVSERVLYIKQSMQSLDTQLGHLQDLSALTIDTLRVLSAINRSPATLEPSSRAWGASGVGGEDEPRTSAVPQVAHSGVNKSNLFFSSPLAFPPRHSPDRCEKGRQRLPHSGLLPFLAMERNNLMRLSQTIPFAPIQFRGDLVTVYRLEESSPAALNNSMSSWAQRGSSIRLEFLSTEEMGGGLRKATKVMCTWADDTSILRQGQVYILKSFLPDVIKTWQALYQEDTVLHLCLREIQQQRAAQKLLYTFNLLKPASVPYNPRFLEVLLVFSHGVGQWFTIEEFVSGDFCKYNNNTGEEVSPESPLEESLLAFSHWTYEYTNGEILVLDLQGGWSEWINVRCLLMRDEDKLSVQTDDACGLPIEDRWHSNYTFISDATMTKVLILGSYWHLSSC</sequence>
<evidence type="ECO:0000256" key="16">
    <source>
        <dbReference type="ARBA" id="ARBA00023136"/>
    </source>
</evidence>
<keyword evidence="14" id="KW-0106">Calcium</keyword>
<dbReference type="Gene3D" id="1.20.5.1010">
    <property type="entry name" value="TRPM, tetramerisation domain"/>
    <property type="match status" value="1"/>
</dbReference>
<dbReference type="GO" id="GO:0005524">
    <property type="term" value="F:ATP binding"/>
    <property type="evidence" value="ECO:0007669"/>
    <property type="project" value="InterPro"/>
</dbReference>
<evidence type="ECO:0000256" key="19">
    <source>
        <dbReference type="ARBA" id="ARBA00034269"/>
    </source>
</evidence>
<dbReference type="Proteomes" id="UP000694388">
    <property type="component" value="Unplaced"/>
</dbReference>
<dbReference type="SMART" id="SM00811">
    <property type="entry name" value="Alpha_kinase"/>
    <property type="match status" value="1"/>
</dbReference>
<dbReference type="Gene3D" id="3.20.200.10">
    <property type="entry name" value="MHCK/EF2 kinase"/>
    <property type="match status" value="1"/>
</dbReference>
<protein>
    <recommendedName>
        <fullName evidence="3">non-specific serine/threonine protein kinase</fullName>
        <ecNumber evidence="3">2.7.11.1</ecNumber>
    </recommendedName>
</protein>
<dbReference type="GO" id="GO:0005634">
    <property type="term" value="C:nucleus"/>
    <property type="evidence" value="ECO:0007669"/>
    <property type="project" value="UniProtKB-SubCell"/>
</dbReference>
<evidence type="ECO:0000256" key="20">
    <source>
        <dbReference type="ARBA" id="ARBA00034634"/>
    </source>
</evidence>
<dbReference type="GO" id="GO:0005886">
    <property type="term" value="C:plasma membrane"/>
    <property type="evidence" value="ECO:0007669"/>
    <property type="project" value="UniProtKB-SubCell"/>
</dbReference>
<evidence type="ECO:0000256" key="14">
    <source>
        <dbReference type="ARBA" id="ARBA00022837"/>
    </source>
</evidence>
<evidence type="ECO:0000256" key="7">
    <source>
        <dbReference type="ARBA" id="ARBA00022568"/>
    </source>
</evidence>
<keyword evidence="13" id="KW-0862">Zinc</keyword>
<comment type="subcellular location">
    <subcellularLocation>
        <location evidence="2">Cell membrane</location>
        <topology evidence="2">Multi-pass membrane protein</topology>
    </subcellularLocation>
    <subcellularLocation>
        <location evidence="1">Nucleus</location>
    </subcellularLocation>
</comment>
<feature type="transmembrane region" description="Helical" evidence="24">
    <location>
        <begin position="317"/>
        <end position="340"/>
    </location>
</feature>
<keyword evidence="9" id="KW-0808">Transferase</keyword>
<dbReference type="GeneTree" id="ENSGT00940000158164"/>
<evidence type="ECO:0000256" key="8">
    <source>
        <dbReference type="ARBA" id="ARBA00022673"/>
    </source>
</evidence>
<keyword evidence="8" id="KW-0407">Ion channel</keyword>
<evidence type="ECO:0000256" key="22">
    <source>
        <dbReference type="ARBA" id="ARBA00048679"/>
    </source>
</evidence>
<name>A0A8C4NHY0_EPTBU</name>
<evidence type="ECO:0000256" key="6">
    <source>
        <dbReference type="ARBA" id="ARBA00022553"/>
    </source>
</evidence>
<feature type="transmembrane region" description="Helical" evidence="24">
    <location>
        <begin position="391"/>
        <end position="414"/>
    </location>
</feature>
<proteinExistence type="inferred from homology"/>
<dbReference type="SUPFAM" id="SSF56112">
    <property type="entry name" value="Protein kinase-like (PK-like)"/>
    <property type="match status" value="1"/>
</dbReference>
<evidence type="ECO:0000313" key="26">
    <source>
        <dbReference type="Ensembl" id="ENSEBUP00000007017.1"/>
    </source>
</evidence>
<keyword evidence="11" id="KW-0479">Metal-binding</keyword>
<dbReference type="InterPro" id="IPR050927">
    <property type="entry name" value="TRPM"/>
</dbReference>
<evidence type="ECO:0000256" key="5">
    <source>
        <dbReference type="ARBA" id="ARBA00022527"/>
    </source>
</evidence>
<evidence type="ECO:0000256" key="12">
    <source>
        <dbReference type="ARBA" id="ARBA00022777"/>
    </source>
</evidence>
<dbReference type="AlphaFoldDB" id="A0A8C4NHY0"/>
<keyword evidence="16 24" id="KW-0472">Membrane</keyword>
<dbReference type="InterPro" id="IPR011009">
    <property type="entry name" value="Kinase-like_dom_sf"/>
</dbReference>
<dbReference type="Ensembl" id="ENSEBUT00000007487.1">
    <property type="protein sequence ID" value="ENSEBUP00000007017.1"/>
    <property type="gene ID" value="ENSEBUG00000004502.1"/>
</dbReference>
<dbReference type="InterPro" id="IPR005821">
    <property type="entry name" value="Ion_trans_dom"/>
</dbReference>
<comment type="catalytic activity">
    <reaction evidence="19">
        <text>Mg(2+)(in) = Mg(2+)(out)</text>
        <dbReference type="Rhea" id="RHEA:29827"/>
        <dbReference type="ChEBI" id="CHEBI:18420"/>
    </reaction>
</comment>
<keyword evidence="5" id="KW-0723">Serine/threonine-protein kinase</keyword>
<evidence type="ECO:0000256" key="17">
    <source>
        <dbReference type="ARBA" id="ARBA00023242"/>
    </source>
</evidence>
<evidence type="ECO:0000313" key="27">
    <source>
        <dbReference type="Proteomes" id="UP000694388"/>
    </source>
</evidence>